<comment type="similarity">
    <text evidence="2">Belongs to the ubiquitin-conjugating enzyme family. UEV subfamily.</text>
</comment>
<organism evidence="12 13">
    <name type="scientific">Sinanodonta woodiana</name>
    <name type="common">Chinese pond mussel</name>
    <name type="synonym">Anodonta woodiana</name>
    <dbReference type="NCBI Taxonomy" id="1069815"/>
    <lineage>
        <taxon>Eukaryota</taxon>
        <taxon>Metazoa</taxon>
        <taxon>Spiralia</taxon>
        <taxon>Lophotrochozoa</taxon>
        <taxon>Mollusca</taxon>
        <taxon>Bivalvia</taxon>
        <taxon>Autobranchia</taxon>
        <taxon>Heteroconchia</taxon>
        <taxon>Palaeoheterodonta</taxon>
        <taxon>Unionida</taxon>
        <taxon>Unionoidea</taxon>
        <taxon>Unionidae</taxon>
        <taxon>Unioninae</taxon>
        <taxon>Sinanodonta</taxon>
    </lineage>
</organism>
<feature type="domain" description="SB" evidence="10">
    <location>
        <begin position="359"/>
        <end position="427"/>
    </location>
</feature>
<evidence type="ECO:0000313" key="12">
    <source>
        <dbReference type="EMBL" id="KAL3881941.1"/>
    </source>
</evidence>
<sequence length="427" mass="48167">MASQYEQFVKSSLIKYKNPDVAKLDVNAVFNAFTDLRPKLDDYVFNDGTKKNLLQLDGTIPVTYRGSTYNIPIAIWLMDTHPYNPPLVYVKPTSSMQIKPGPNVDSNGKIELPYLREWKYPNSDLLGLIQILTIIFGEEPPVYSRVSPSVRPPYPNQGVGQTPYPPAQGQFSMPMPGQTPPSYSSYPNQSGPGTAYPQYTSYPQQNYAGFGGYPPSTFPSGNPPYPTPYPSSTPTSMNYPQQPLTAAAIRPSFSGNQTVTEEHLKLSLLSAVEDKIKRRLRETFAQAQAEMDVLYKTQADLIQGKEKLDKMIRDLEKEKVEVEGNIQLLRQKDEEVKEALKRLENQDDLSIDEAVVTTTPLYRQLVNAFAEEQALDDAVYYLGEALRKNVIDLDVFLKQVRELSRRQFMLRALIQKCREKAGLHPLA</sequence>
<evidence type="ECO:0000313" key="13">
    <source>
        <dbReference type="Proteomes" id="UP001634394"/>
    </source>
</evidence>
<accession>A0ABD3X8F0</accession>
<dbReference type="Gene3D" id="3.10.110.10">
    <property type="entry name" value="Ubiquitin Conjugating Enzyme"/>
    <property type="match status" value="1"/>
</dbReference>
<dbReference type="InterPro" id="IPR017916">
    <property type="entry name" value="SB_dom"/>
</dbReference>
<dbReference type="Pfam" id="PF09454">
    <property type="entry name" value="Vps23_core"/>
    <property type="match status" value="1"/>
</dbReference>
<feature type="domain" description="UEV" evidence="11">
    <location>
        <begin position="3"/>
        <end position="146"/>
    </location>
</feature>
<gene>
    <name evidence="12" type="ORF">ACJMK2_028324</name>
</gene>
<dbReference type="InterPro" id="IPR008883">
    <property type="entry name" value="UEV_N"/>
</dbReference>
<comment type="subcellular location">
    <subcellularLocation>
        <location evidence="1">Endosome</location>
    </subcellularLocation>
</comment>
<keyword evidence="3 7" id="KW-0813">Transport</keyword>
<proteinExistence type="inferred from homology"/>
<dbReference type="Gene3D" id="6.10.140.820">
    <property type="match status" value="1"/>
</dbReference>
<evidence type="ECO:0000256" key="4">
    <source>
        <dbReference type="ARBA" id="ARBA00022753"/>
    </source>
</evidence>
<evidence type="ECO:0000256" key="9">
    <source>
        <dbReference type="SAM" id="MobiDB-lite"/>
    </source>
</evidence>
<dbReference type="GO" id="GO:0005768">
    <property type="term" value="C:endosome"/>
    <property type="evidence" value="ECO:0007669"/>
    <property type="project" value="UniProtKB-SubCell"/>
</dbReference>
<dbReference type="PROSITE" id="PS51322">
    <property type="entry name" value="UEV"/>
    <property type="match status" value="1"/>
</dbReference>
<protein>
    <recommendedName>
        <fullName evidence="14">Tumor susceptibility gene 101 protein</fullName>
    </recommendedName>
</protein>
<evidence type="ECO:0000256" key="2">
    <source>
        <dbReference type="ARBA" id="ARBA00009594"/>
    </source>
</evidence>
<evidence type="ECO:0000256" key="1">
    <source>
        <dbReference type="ARBA" id="ARBA00004177"/>
    </source>
</evidence>
<dbReference type="EMBL" id="JBJQND010000003">
    <property type="protein sequence ID" value="KAL3881941.1"/>
    <property type="molecule type" value="Genomic_DNA"/>
</dbReference>
<evidence type="ECO:0000256" key="7">
    <source>
        <dbReference type="PROSITE-ProRule" id="PRU00644"/>
    </source>
</evidence>
<dbReference type="InterPro" id="IPR037202">
    <property type="entry name" value="ESCRT_assembly_dom"/>
</dbReference>
<dbReference type="InterPro" id="IPR052070">
    <property type="entry name" value="ESCRT-I_UEV_domain"/>
</dbReference>
<dbReference type="AlphaFoldDB" id="A0ABD3X8F0"/>
<dbReference type="PANTHER" id="PTHR23306">
    <property type="entry name" value="TUMOR SUSCEPTIBILITY GENE 101 PROTEIN-RELATED"/>
    <property type="match status" value="1"/>
</dbReference>
<dbReference type="SUPFAM" id="SSF54495">
    <property type="entry name" value="UBC-like"/>
    <property type="match status" value="1"/>
</dbReference>
<keyword evidence="13" id="KW-1185">Reference proteome</keyword>
<feature type="compositionally biased region" description="Polar residues" evidence="9">
    <location>
        <begin position="180"/>
        <end position="194"/>
    </location>
</feature>
<evidence type="ECO:0000256" key="5">
    <source>
        <dbReference type="ARBA" id="ARBA00022927"/>
    </source>
</evidence>
<dbReference type="Gene3D" id="6.10.250.370">
    <property type="match status" value="1"/>
</dbReference>
<keyword evidence="6 8" id="KW-0175">Coiled coil</keyword>
<dbReference type="InterPro" id="IPR016135">
    <property type="entry name" value="UBQ-conjugating_enzyme/RWD"/>
</dbReference>
<feature type="coiled-coil region" evidence="8">
    <location>
        <begin position="277"/>
        <end position="349"/>
    </location>
</feature>
<keyword evidence="4" id="KW-0967">Endosome</keyword>
<evidence type="ECO:0000259" key="10">
    <source>
        <dbReference type="PROSITE" id="PS51312"/>
    </source>
</evidence>
<evidence type="ECO:0000259" key="11">
    <source>
        <dbReference type="PROSITE" id="PS51322"/>
    </source>
</evidence>
<dbReference type="CDD" id="cd11685">
    <property type="entry name" value="UEV_TSG101-like"/>
    <property type="match status" value="1"/>
</dbReference>
<reference evidence="12 13" key="1">
    <citation type="submission" date="2024-11" db="EMBL/GenBank/DDBJ databases">
        <title>Chromosome-level genome assembly of the freshwater bivalve Anodonta woodiana.</title>
        <authorList>
            <person name="Chen X."/>
        </authorList>
    </citation>
    <scope>NUCLEOTIDE SEQUENCE [LARGE SCALE GENOMIC DNA]</scope>
    <source>
        <strain evidence="12">MN2024</strain>
        <tissue evidence="12">Gills</tissue>
    </source>
</reference>
<evidence type="ECO:0000256" key="3">
    <source>
        <dbReference type="ARBA" id="ARBA00022448"/>
    </source>
</evidence>
<name>A0ABD3X8F0_SINWO</name>
<evidence type="ECO:0008006" key="14">
    <source>
        <dbReference type="Google" id="ProtNLM"/>
    </source>
</evidence>
<dbReference type="Pfam" id="PF05743">
    <property type="entry name" value="UEV"/>
    <property type="match status" value="1"/>
</dbReference>
<dbReference type="PROSITE" id="PS51312">
    <property type="entry name" value="SB"/>
    <property type="match status" value="1"/>
</dbReference>
<dbReference type="Proteomes" id="UP001634394">
    <property type="component" value="Unassembled WGS sequence"/>
</dbReference>
<evidence type="ECO:0000256" key="8">
    <source>
        <dbReference type="SAM" id="Coils"/>
    </source>
</evidence>
<dbReference type="SUPFAM" id="SSF140111">
    <property type="entry name" value="Endosomal sorting complex assembly domain"/>
    <property type="match status" value="1"/>
</dbReference>
<dbReference type="PANTHER" id="PTHR23306:SF3">
    <property type="entry name" value="TUMOR SUPPRESSOR PROTEIN 101"/>
    <property type="match status" value="1"/>
</dbReference>
<evidence type="ECO:0000256" key="6">
    <source>
        <dbReference type="ARBA" id="ARBA00023054"/>
    </source>
</evidence>
<keyword evidence="5 7" id="KW-0653">Protein transport</keyword>
<feature type="region of interest" description="Disordered" evidence="9">
    <location>
        <begin position="145"/>
        <end position="194"/>
    </location>
</feature>
<dbReference type="GO" id="GO:0015031">
    <property type="term" value="P:protein transport"/>
    <property type="evidence" value="ECO:0007669"/>
    <property type="project" value="UniProtKB-UniRule"/>
</dbReference>
<comment type="caution">
    <text evidence="12">The sequence shown here is derived from an EMBL/GenBank/DDBJ whole genome shotgun (WGS) entry which is preliminary data.</text>
</comment>